<organism evidence="2 3">
    <name type="scientific">Kaistia nematophila</name>
    <dbReference type="NCBI Taxonomy" id="2994654"/>
    <lineage>
        <taxon>Bacteria</taxon>
        <taxon>Pseudomonadati</taxon>
        <taxon>Pseudomonadota</taxon>
        <taxon>Alphaproteobacteria</taxon>
        <taxon>Hyphomicrobiales</taxon>
        <taxon>Kaistiaceae</taxon>
        <taxon>Kaistia</taxon>
    </lineage>
</organism>
<feature type="region of interest" description="Disordered" evidence="1">
    <location>
        <begin position="1"/>
        <end position="22"/>
    </location>
</feature>
<feature type="compositionally biased region" description="Basic residues" evidence="1">
    <location>
        <begin position="10"/>
        <end position="19"/>
    </location>
</feature>
<gene>
    <name evidence="2" type="ORF">OSH07_18775</name>
</gene>
<dbReference type="AlphaFoldDB" id="A0A9X3E515"/>
<sequence length="57" mass="6643">MTETNDRFKKAPRRAKAPVKRVALSAEARQAYEDLVRTRDERDRTYGQHLPTDNKGK</sequence>
<evidence type="ECO:0000313" key="2">
    <source>
        <dbReference type="EMBL" id="MCX5571253.1"/>
    </source>
</evidence>
<name>A0A9X3E515_9HYPH</name>
<comment type="caution">
    <text evidence="2">The sequence shown here is derived from an EMBL/GenBank/DDBJ whole genome shotgun (WGS) entry which is preliminary data.</text>
</comment>
<proteinExistence type="predicted"/>
<evidence type="ECO:0000256" key="1">
    <source>
        <dbReference type="SAM" id="MobiDB-lite"/>
    </source>
</evidence>
<reference evidence="2" key="1">
    <citation type="submission" date="2022-11" db="EMBL/GenBank/DDBJ databases">
        <title>Biodiversity and phylogenetic relationships of bacteria.</title>
        <authorList>
            <person name="Machado R.A.R."/>
            <person name="Bhat A."/>
            <person name="Loulou A."/>
            <person name="Kallel S."/>
        </authorList>
    </citation>
    <scope>NUCLEOTIDE SEQUENCE</scope>
    <source>
        <strain evidence="2">K-TC2</strain>
    </source>
</reference>
<dbReference type="RefSeq" id="WP_266340211.1">
    <property type="nucleotide sequence ID" value="NZ_JAPKNK010000009.1"/>
</dbReference>
<accession>A0A9X3E515</accession>
<keyword evidence="3" id="KW-1185">Reference proteome</keyword>
<dbReference type="EMBL" id="JAPKNK010000009">
    <property type="protein sequence ID" value="MCX5571253.1"/>
    <property type="molecule type" value="Genomic_DNA"/>
</dbReference>
<dbReference type="Proteomes" id="UP001144805">
    <property type="component" value="Unassembled WGS sequence"/>
</dbReference>
<protein>
    <submittedName>
        <fullName evidence="2">Uncharacterized protein</fullName>
    </submittedName>
</protein>
<feature type="region of interest" description="Disordered" evidence="1">
    <location>
        <begin position="35"/>
        <end position="57"/>
    </location>
</feature>
<evidence type="ECO:0000313" key="3">
    <source>
        <dbReference type="Proteomes" id="UP001144805"/>
    </source>
</evidence>